<evidence type="ECO:0000313" key="3">
    <source>
        <dbReference type="WBParaSite" id="ACOC_0001249001-mRNA-1"/>
    </source>
</evidence>
<feature type="coiled-coil region" evidence="1">
    <location>
        <begin position="181"/>
        <end position="212"/>
    </location>
</feature>
<dbReference type="AlphaFoldDB" id="A0A158PMB4"/>
<dbReference type="Pfam" id="PF00481">
    <property type="entry name" value="PP2C"/>
    <property type="match status" value="1"/>
</dbReference>
<evidence type="ECO:0000259" key="2">
    <source>
        <dbReference type="PROSITE" id="PS51746"/>
    </source>
</evidence>
<dbReference type="InterPro" id="IPR036457">
    <property type="entry name" value="PPM-type-like_dom_sf"/>
</dbReference>
<dbReference type="PROSITE" id="PS51746">
    <property type="entry name" value="PPM_2"/>
    <property type="match status" value="1"/>
</dbReference>
<dbReference type="SUPFAM" id="SSF81606">
    <property type="entry name" value="PP2C-like"/>
    <property type="match status" value="1"/>
</dbReference>
<name>A0A158PMB4_ANGCS</name>
<feature type="domain" description="PPM-type phosphatase" evidence="2">
    <location>
        <begin position="1"/>
        <end position="152"/>
    </location>
</feature>
<protein>
    <submittedName>
        <fullName evidence="3">PPM-type phosphatase domain-containing protein</fullName>
    </submittedName>
</protein>
<proteinExistence type="predicted"/>
<sequence>LSSGCLLIHLGAQLSVSYVGNIGAAVLTGGHLEKLTGSVELDEEEYERIRCAGGTVDENNLVNGATLNSRQLGFYSFHPVLTPKPIEKSIWITKEMDYVIIASWAVWEFLSDAQIATILVSSLNPQVAAKTIQDSLQARDYNGNSCVMVIRLLKPERSFRSTSSEYVGCFTPVPKVIPPMRVELRKTQEDALQKIEQKLEKISEVIVKMEDETAGQNDGYISGRQLYNRIVAHEKVSNWIVSPNSSGAAPPPDPTYSGHSEFVNELKSRVGRVDFIQDENEVSVVPQHHQNNQENIYNLKNNKITVPFGENLKGTTRQQCSPAISDVTSPASYLRCPRLTSRQEQPSEITKPMSSKSKCLVGVDQYDGLSIDTDKQSHACPATSEDPWIERVESRITNEDGTVYSLCFPSTSSSSEFYSVTKARKERRLASREKFCRSFGYYSYTQVRPYSDAHEVLESPSASGLDFLTPATSMTSHLESTLPYNRRMSVIEEEVHQKFSRQCTINNREQAITATADIYATSLQKLVVHFEEQH</sequence>
<dbReference type="InterPro" id="IPR001932">
    <property type="entry name" value="PPM-type_phosphatase-like_dom"/>
</dbReference>
<reference evidence="3" key="1">
    <citation type="submission" date="2016-04" db="UniProtKB">
        <authorList>
            <consortium name="WormBaseParasite"/>
        </authorList>
    </citation>
    <scope>IDENTIFICATION</scope>
</reference>
<accession>A0A158PMB4</accession>
<keyword evidence="1" id="KW-0175">Coiled coil</keyword>
<dbReference type="WBParaSite" id="ACOC_0001249001-mRNA-1">
    <property type="protein sequence ID" value="ACOC_0001249001-mRNA-1"/>
    <property type="gene ID" value="ACOC_0001249001"/>
</dbReference>
<evidence type="ECO:0000256" key="1">
    <source>
        <dbReference type="SAM" id="Coils"/>
    </source>
</evidence>
<dbReference type="Gene3D" id="3.60.40.10">
    <property type="entry name" value="PPM-type phosphatase domain"/>
    <property type="match status" value="1"/>
</dbReference>
<organism evidence="3">
    <name type="scientific">Angiostrongylus costaricensis</name>
    <name type="common">Nematode worm</name>
    <dbReference type="NCBI Taxonomy" id="334426"/>
    <lineage>
        <taxon>Eukaryota</taxon>
        <taxon>Metazoa</taxon>
        <taxon>Ecdysozoa</taxon>
        <taxon>Nematoda</taxon>
        <taxon>Chromadorea</taxon>
        <taxon>Rhabditida</taxon>
        <taxon>Rhabditina</taxon>
        <taxon>Rhabditomorpha</taxon>
        <taxon>Strongyloidea</taxon>
        <taxon>Metastrongylidae</taxon>
        <taxon>Angiostrongylus</taxon>
    </lineage>
</organism>